<dbReference type="SUPFAM" id="SSF52058">
    <property type="entry name" value="L domain-like"/>
    <property type="match status" value="1"/>
</dbReference>
<dbReference type="AlphaFoldDB" id="A0A9W7C8B8"/>
<gene>
    <name evidence="1" type="ORF">TrST_g1080</name>
</gene>
<name>A0A9W7C8B8_9STRA</name>
<dbReference type="InterPro" id="IPR032675">
    <property type="entry name" value="LRR_dom_sf"/>
</dbReference>
<dbReference type="InterPro" id="IPR026906">
    <property type="entry name" value="LRR_5"/>
</dbReference>
<accession>A0A9W7C8B8</accession>
<dbReference type="Pfam" id="PF13306">
    <property type="entry name" value="LRR_5"/>
    <property type="match status" value="1"/>
</dbReference>
<protein>
    <submittedName>
        <fullName evidence="1">Uncharacterized protein</fullName>
    </submittedName>
</protein>
<evidence type="ECO:0000313" key="1">
    <source>
        <dbReference type="EMBL" id="GMH99910.1"/>
    </source>
</evidence>
<dbReference type="Gene3D" id="3.80.10.10">
    <property type="entry name" value="Ribonuclease Inhibitor"/>
    <property type="match status" value="1"/>
</dbReference>
<dbReference type="OrthoDB" id="10264456at2759"/>
<dbReference type="PANTHER" id="PTHR45661">
    <property type="entry name" value="SURFACE ANTIGEN"/>
    <property type="match status" value="1"/>
</dbReference>
<evidence type="ECO:0000313" key="2">
    <source>
        <dbReference type="Proteomes" id="UP001165085"/>
    </source>
</evidence>
<keyword evidence="2" id="KW-1185">Reference proteome</keyword>
<dbReference type="Proteomes" id="UP001165085">
    <property type="component" value="Unassembled WGS sequence"/>
</dbReference>
<proteinExistence type="predicted"/>
<dbReference type="EMBL" id="BRXY01000559">
    <property type="protein sequence ID" value="GMH99910.1"/>
    <property type="molecule type" value="Genomic_DNA"/>
</dbReference>
<reference evidence="2" key="1">
    <citation type="journal article" date="2023" name="Commun. Biol.">
        <title>Genome analysis of Parmales, the sister group of diatoms, reveals the evolutionary specialization of diatoms from phago-mixotrophs to photoautotrophs.</title>
        <authorList>
            <person name="Ban H."/>
            <person name="Sato S."/>
            <person name="Yoshikawa S."/>
            <person name="Yamada K."/>
            <person name="Nakamura Y."/>
            <person name="Ichinomiya M."/>
            <person name="Sato N."/>
            <person name="Blanc-Mathieu R."/>
            <person name="Endo H."/>
            <person name="Kuwata A."/>
            <person name="Ogata H."/>
        </authorList>
    </citation>
    <scope>NUCLEOTIDE SEQUENCE [LARGE SCALE GENOMIC DNA]</scope>
    <source>
        <strain evidence="2">NIES 3701</strain>
    </source>
</reference>
<organism evidence="1 2">
    <name type="scientific">Triparma strigata</name>
    <dbReference type="NCBI Taxonomy" id="1606541"/>
    <lineage>
        <taxon>Eukaryota</taxon>
        <taxon>Sar</taxon>
        <taxon>Stramenopiles</taxon>
        <taxon>Ochrophyta</taxon>
        <taxon>Bolidophyceae</taxon>
        <taxon>Parmales</taxon>
        <taxon>Triparmaceae</taxon>
        <taxon>Triparma</taxon>
    </lineage>
</organism>
<sequence>MSLSDFQSKLSKIRGEEKEGFDEDSHAPPAAAPIYSADNTRVTWAAGTRIIPAMACSHCEMLITATIPFGVHTISESAFDCCKQLLVVNIPPTVTSIERWAFVGCISLEMVTLPSSLKKLGSHAFQWCPSLRRCNVPRSITELGWGVFNSCHDLVPEELAHCVSAGENETSQVVKWLRWREADEKRVLILATLKDFQLCNEVPDNPTIRFMFLNEFATRLILTFL</sequence>
<comment type="caution">
    <text evidence="1">The sequence shown here is derived from an EMBL/GenBank/DDBJ whole genome shotgun (WGS) entry which is preliminary data.</text>
</comment>
<dbReference type="InterPro" id="IPR053139">
    <property type="entry name" value="Surface_bspA-like"/>
</dbReference>
<dbReference type="PANTHER" id="PTHR45661:SF3">
    <property type="entry name" value="IG-LIKE DOMAIN-CONTAINING PROTEIN"/>
    <property type="match status" value="1"/>
</dbReference>